<protein>
    <recommendedName>
        <fullName evidence="4">DUF2079 domain-containing protein</fullName>
    </recommendedName>
</protein>
<keyword evidence="1" id="KW-0472">Membrane</keyword>
<feature type="transmembrane region" description="Helical" evidence="1">
    <location>
        <begin position="293"/>
        <end position="312"/>
    </location>
</feature>
<sequence length="313" mass="36414">MSQYYGFKISGIDFSIFEGLLQNAIKGNWGFEDITQIYHFGVHQNWVLFLVLPFYYIIPHPLLLVTLSSIILWIPGIQIIKIAKKLGYDDSFAYLSSICWWTCGFTVQSLHGNFYPEFFYPLFLFAMLISYLDKKNIPVIIYAFLFLSVKEDAIIYIIGFSIAIIFKIIINKVKKYQPEISLYIHLFLILLSIFFGLINFAIVKPYFLKLSNIQEVGYIGWWKQWGSTPFEILVNLLNNPGIFTKSLFASSGWKILYIPVLFIPLFNLEVLFASLPIIFLYGISQGNPAEYSLYYPLVIWSFALYGHLHYMVF</sequence>
<name>A0A1L4D1V2_9BACT</name>
<reference evidence="2 3" key="1">
    <citation type="submission" date="2016-10" db="EMBL/GenBank/DDBJ databases">
        <title>Silvanigrella aquatica sp. nov., isolated from a freshwater lake located in the Black Forest, Germany, description of Silvanigrellaceae fam. nov., Silvanigrellales ord. nov., reclassification of the order Bdellovibrionales in the class Oligoflexia, reclassification of the families Bacteriovoracaceae and Halobacteriovoraceae in the new order Bacteriovoracales ord. nov., and reclassification of the family Pseudobacteriovoracaceae in the order Oligoflexiales.</title>
        <authorList>
            <person name="Hahn M.W."/>
            <person name="Schmidt J."/>
            <person name="Koll U."/>
            <person name="Rohde M."/>
            <person name="Verbag S."/>
            <person name="Pitt A."/>
            <person name="Nakai R."/>
            <person name="Naganuma T."/>
            <person name="Lang E."/>
        </authorList>
    </citation>
    <scope>NUCLEOTIDE SEQUENCE [LARGE SCALE GENOMIC DNA]</scope>
    <source>
        <strain evidence="2 3">MWH-Nonnen-W8red</strain>
    </source>
</reference>
<proteinExistence type="predicted"/>
<organism evidence="2 3">
    <name type="scientific">Silvanigrella aquatica</name>
    <dbReference type="NCBI Taxonomy" id="1915309"/>
    <lineage>
        <taxon>Bacteria</taxon>
        <taxon>Pseudomonadati</taxon>
        <taxon>Bdellovibrionota</taxon>
        <taxon>Oligoflexia</taxon>
        <taxon>Silvanigrellales</taxon>
        <taxon>Silvanigrellaceae</taxon>
        <taxon>Silvanigrella</taxon>
    </lineage>
</organism>
<feature type="transmembrane region" description="Helical" evidence="1">
    <location>
        <begin position="182"/>
        <end position="203"/>
    </location>
</feature>
<dbReference type="RefSeq" id="WP_233231134.1">
    <property type="nucleotide sequence ID" value="NZ_CP017834.1"/>
</dbReference>
<evidence type="ECO:0008006" key="4">
    <source>
        <dbReference type="Google" id="ProtNLM"/>
    </source>
</evidence>
<dbReference type="InterPro" id="IPR018650">
    <property type="entry name" value="STSV1_Orf64"/>
</dbReference>
<feature type="transmembrane region" description="Helical" evidence="1">
    <location>
        <begin position="54"/>
        <end position="80"/>
    </location>
</feature>
<accession>A0A1L4D1V2</accession>
<dbReference type="STRING" id="1915309.AXG55_09840"/>
<keyword evidence="1" id="KW-1133">Transmembrane helix</keyword>
<evidence type="ECO:0000256" key="1">
    <source>
        <dbReference type="SAM" id="Phobius"/>
    </source>
</evidence>
<evidence type="ECO:0000313" key="3">
    <source>
        <dbReference type="Proteomes" id="UP000184731"/>
    </source>
</evidence>
<feature type="transmembrane region" description="Helical" evidence="1">
    <location>
        <begin position="153"/>
        <end position="170"/>
    </location>
</feature>
<evidence type="ECO:0000313" key="2">
    <source>
        <dbReference type="EMBL" id="APJ04189.1"/>
    </source>
</evidence>
<keyword evidence="3" id="KW-1185">Reference proteome</keyword>
<dbReference type="AlphaFoldDB" id="A0A1L4D1V2"/>
<feature type="transmembrane region" description="Helical" evidence="1">
    <location>
        <begin position="255"/>
        <end position="281"/>
    </location>
</feature>
<gene>
    <name evidence="2" type="ORF">AXG55_09840</name>
</gene>
<dbReference type="Proteomes" id="UP000184731">
    <property type="component" value="Chromosome"/>
</dbReference>
<dbReference type="KEGG" id="saqi:AXG55_09840"/>
<feature type="transmembrane region" description="Helical" evidence="1">
    <location>
        <begin position="92"/>
        <end position="108"/>
    </location>
</feature>
<keyword evidence="1" id="KW-0812">Transmembrane</keyword>
<dbReference type="EMBL" id="CP017834">
    <property type="protein sequence ID" value="APJ04189.1"/>
    <property type="molecule type" value="Genomic_DNA"/>
</dbReference>
<dbReference type="Pfam" id="PF09852">
    <property type="entry name" value="DUF2079"/>
    <property type="match status" value="1"/>
</dbReference>